<dbReference type="GO" id="GO:0006171">
    <property type="term" value="P:cAMP biosynthetic process"/>
    <property type="evidence" value="ECO:0007669"/>
    <property type="project" value="TreeGrafter"/>
</dbReference>
<sequence length="199" mass="22357">MDHSVKAMNSHRKVAFSRLLNRRRFENDELENLFQRYNFKLQQGSVASVLALGFLLSAVLAALSFVYVQQPTLHNVYHVFHCLVFAGLLLYTHSKLMQDTHVIGICTAIVIMCVLLSIASLPVNYTFLAGAPQYAAADGVWQIVFVIFLFYAMLPLRLYVATLLGFLLPILHCAVAFFLAGAFSSLLWRQMVTNFCCGL</sequence>
<dbReference type="EMBL" id="JH431887">
    <property type="status" value="NOT_ANNOTATED_CDS"/>
    <property type="molecule type" value="Genomic_DNA"/>
</dbReference>
<reference evidence="6" key="1">
    <citation type="submission" date="2011-05" db="EMBL/GenBank/DDBJ databases">
        <authorList>
            <person name="Richards S.R."/>
            <person name="Qu J."/>
            <person name="Jiang H."/>
            <person name="Jhangiani S.N."/>
            <person name="Agravi P."/>
            <person name="Goodspeed R."/>
            <person name="Gross S."/>
            <person name="Mandapat C."/>
            <person name="Jackson L."/>
            <person name="Mathew T."/>
            <person name="Pu L."/>
            <person name="Thornton R."/>
            <person name="Saada N."/>
            <person name="Wilczek-Boney K.B."/>
            <person name="Lee S."/>
            <person name="Kovar C."/>
            <person name="Wu Y."/>
            <person name="Scherer S.E."/>
            <person name="Worley K.C."/>
            <person name="Muzny D.M."/>
            <person name="Gibbs R."/>
        </authorList>
    </citation>
    <scope>NUCLEOTIDE SEQUENCE</scope>
    <source>
        <strain evidence="6">Brora</strain>
    </source>
</reference>
<accession>T1JLY5</accession>
<dbReference type="PANTHER" id="PTHR45627">
    <property type="entry name" value="ADENYLATE CYCLASE TYPE 1"/>
    <property type="match status" value="1"/>
</dbReference>
<keyword evidence="6" id="KW-1185">Reference proteome</keyword>
<feature type="transmembrane region" description="Helical" evidence="3">
    <location>
        <begin position="46"/>
        <end position="68"/>
    </location>
</feature>
<dbReference type="GO" id="GO:0005886">
    <property type="term" value="C:plasma membrane"/>
    <property type="evidence" value="ECO:0007669"/>
    <property type="project" value="TreeGrafter"/>
</dbReference>
<dbReference type="GO" id="GO:0000166">
    <property type="term" value="F:nucleotide binding"/>
    <property type="evidence" value="ECO:0007669"/>
    <property type="project" value="UniProtKB-KW"/>
</dbReference>
<dbReference type="HOGENOM" id="CLU_1373807_0_0_1"/>
<evidence type="ECO:0000313" key="5">
    <source>
        <dbReference type="EnsemblMetazoa" id="SMAR014865-PA"/>
    </source>
</evidence>
<feature type="domain" description="Adenylate cyclase N-terminal" evidence="4">
    <location>
        <begin position="15"/>
        <end position="196"/>
    </location>
</feature>
<evidence type="ECO:0000256" key="3">
    <source>
        <dbReference type="SAM" id="Phobius"/>
    </source>
</evidence>
<keyword evidence="3" id="KW-0472">Membrane</keyword>
<reference evidence="5" key="2">
    <citation type="submission" date="2015-02" db="UniProtKB">
        <authorList>
            <consortium name="EnsemblMetazoa"/>
        </authorList>
    </citation>
    <scope>IDENTIFICATION</scope>
</reference>
<keyword evidence="1" id="KW-0547">Nucleotide-binding</keyword>
<dbReference type="Proteomes" id="UP000014500">
    <property type="component" value="Unassembled WGS sequence"/>
</dbReference>
<feature type="transmembrane region" description="Helical" evidence="3">
    <location>
        <begin position="74"/>
        <end position="91"/>
    </location>
</feature>
<keyword evidence="3" id="KW-1133">Transmembrane helix</keyword>
<name>T1JLY5_STRMM</name>
<dbReference type="GO" id="GO:0007189">
    <property type="term" value="P:adenylate cyclase-activating G protein-coupled receptor signaling pathway"/>
    <property type="evidence" value="ECO:0007669"/>
    <property type="project" value="TreeGrafter"/>
</dbReference>
<feature type="transmembrane region" description="Helical" evidence="3">
    <location>
        <begin position="103"/>
        <end position="127"/>
    </location>
</feature>
<dbReference type="InterPro" id="IPR032628">
    <property type="entry name" value="AC_N"/>
</dbReference>
<dbReference type="eggNOG" id="KOG3619">
    <property type="taxonomic scope" value="Eukaryota"/>
</dbReference>
<dbReference type="GO" id="GO:0004016">
    <property type="term" value="F:adenylate cyclase activity"/>
    <property type="evidence" value="ECO:0007669"/>
    <property type="project" value="TreeGrafter"/>
</dbReference>
<dbReference type="STRING" id="126957.T1JLY5"/>
<dbReference type="AlphaFoldDB" id="T1JLY5"/>
<evidence type="ECO:0000256" key="2">
    <source>
        <dbReference type="ARBA" id="ARBA00023239"/>
    </source>
</evidence>
<dbReference type="OMA" id="CAVHTLC"/>
<evidence type="ECO:0000256" key="1">
    <source>
        <dbReference type="ARBA" id="ARBA00022741"/>
    </source>
</evidence>
<feature type="transmembrane region" description="Helical" evidence="3">
    <location>
        <begin position="139"/>
        <end position="159"/>
    </location>
</feature>
<dbReference type="PANTHER" id="PTHR45627:SF26">
    <property type="entry name" value="ADENYLATE CYCLASE TYPE 1"/>
    <property type="match status" value="1"/>
</dbReference>
<proteinExistence type="predicted"/>
<evidence type="ECO:0000259" key="4">
    <source>
        <dbReference type="Pfam" id="PF16214"/>
    </source>
</evidence>
<evidence type="ECO:0000313" key="6">
    <source>
        <dbReference type="Proteomes" id="UP000014500"/>
    </source>
</evidence>
<organism evidence="5 6">
    <name type="scientific">Strigamia maritima</name>
    <name type="common">European centipede</name>
    <name type="synonym">Geophilus maritimus</name>
    <dbReference type="NCBI Taxonomy" id="126957"/>
    <lineage>
        <taxon>Eukaryota</taxon>
        <taxon>Metazoa</taxon>
        <taxon>Ecdysozoa</taxon>
        <taxon>Arthropoda</taxon>
        <taxon>Myriapoda</taxon>
        <taxon>Chilopoda</taxon>
        <taxon>Pleurostigmophora</taxon>
        <taxon>Geophilomorpha</taxon>
        <taxon>Linotaeniidae</taxon>
        <taxon>Strigamia</taxon>
    </lineage>
</organism>
<dbReference type="EnsemblMetazoa" id="SMAR014865-RA">
    <property type="protein sequence ID" value="SMAR014865-PA"/>
    <property type="gene ID" value="SMAR014865"/>
</dbReference>
<dbReference type="Pfam" id="PF16214">
    <property type="entry name" value="AC_N"/>
    <property type="match status" value="1"/>
</dbReference>
<keyword evidence="3" id="KW-0812">Transmembrane</keyword>
<keyword evidence="2" id="KW-0456">Lyase</keyword>
<feature type="transmembrane region" description="Helical" evidence="3">
    <location>
        <begin position="166"/>
        <end position="188"/>
    </location>
</feature>
<protein>
    <recommendedName>
        <fullName evidence="4">Adenylate cyclase N-terminal domain-containing protein</fullName>
    </recommendedName>
</protein>